<sequence length="316" mass="34618">MPLNSHACYRGKHCIKPAERGNSFTPPLTLSQNQGRHTLQHPTFIIAKAGMLCESRLWHVTFCSDCECVDPPTCHSVTAPKTPPLTSNLSAQIQVPVHCSPSNSSRELQSQHGDSQPLSVAPIDCRNLSPGMGIPGRAPSPGTEAFLVPSSCHSICQHYNDLYIAGGQVLPLSPGVDNPEGSSSKDPHPGPFLLSKDVPPPSLLPPLLPEYRSSRRWREGSVRERISLLQDGRPLSNSELNGYLEQKLLELYTEYLTEGPIMASELEQITLQLSREHKLETGQVKDMLLSCLLRATSSQQSSEFSTPLLQISTQTK</sequence>
<dbReference type="AlphaFoldDB" id="A0A5N5PCY6"/>
<feature type="region of interest" description="Disordered" evidence="1">
    <location>
        <begin position="174"/>
        <end position="199"/>
    </location>
</feature>
<protein>
    <submittedName>
        <fullName evidence="2">Uncharacterized protein</fullName>
    </submittedName>
</protein>
<organism evidence="2 3">
    <name type="scientific">Pangasianodon hypophthalmus</name>
    <name type="common">Striped catfish</name>
    <name type="synonym">Helicophagus hypophthalmus</name>
    <dbReference type="NCBI Taxonomy" id="310915"/>
    <lineage>
        <taxon>Eukaryota</taxon>
        <taxon>Metazoa</taxon>
        <taxon>Chordata</taxon>
        <taxon>Craniata</taxon>
        <taxon>Vertebrata</taxon>
        <taxon>Euteleostomi</taxon>
        <taxon>Actinopterygii</taxon>
        <taxon>Neopterygii</taxon>
        <taxon>Teleostei</taxon>
        <taxon>Ostariophysi</taxon>
        <taxon>Siluriformes</taxon>
        <taxon>Pangasiidae</taxon>
        <taxon>Pangasianodon</taxon>
    </lineage>
</organism>
<feature type="region of interest" description="Disordered" evidence="1">
    <location>
        <begin position="98"/>
        <end position="121"/>
    </location>
</feature>
<dbReference type="Pfam" id="PF15133">
    <property type="entry name" value="TASL"/>
    <property type="match status" value="1"/>
</dbReference>
<feature type="compositionally biased region" description="Polar residues" evidence="1">
    <location>
        <begin position="100"/>
        <end position="118"/>
    </location>
</feature>
<evidence type="ECO:0000313" key="3">
    <source>
        <dbReference type="Proteomes" id="UP000327468"/>
    </source>
</evidence>
<dbReference type="Proteomes" id="UP000327468">
    <property type="component" value="Chromosome 5"/>
</dbReference>
<evidence type="ECO:0000256" key="1">
    <source>
        <dbReference type="SAM" id="MobiDB-lite"/>
    </source>
</evidence>
<dbReference type="GO" id="GO:0034121">
    <property type="term" value="P:regulation of toll-like receptor signaling pathway"/>
    <property type="evidence" value="ECO:0007669"/>
    <property type="project" value="InterPro"/>
</dbReference>
<dbReference type="InterPro" id="IPR027869">
    <property type="entry name" value="TASL"/>
</dbReference>
<accession>A0A5N5PCY6</accession>
<evidence type="ECO:0000313" key="2">
    <source>
        <dbReference type="EMBL" id="KAB5576823.1"/>
    </source>
</evidence>
<dbReference type="GO" id="GO:0035751">
    <property type="term" value="P:regulation of lysosomal lumen pH"/>
    <property type="evidence" value="ECO:0007669"/>
    <property type="project" value="TreeGrafter"/>
</dbReference>
<dbReference type="PANTHER" id="PTHR14889:SF3">
    <property type="entry name" value="TLR ADAPTER INTERACTING WITH SLC15A4 ON THE LYSOSOME"/>
    <property type="match status" value="1"/>
</dbReference>
<proteinExistence type="predicted"/>
<keyword evidence="3" id="KW-1185">Reference proteome</keyword>
<name>A0A5N5PCY6_PANHP</name>
<dbReference type="EMBL" id="VFJC01000006">
    <property type="protein sequence ID" value="KAB5576823.1"/>
    <property type="molecule type" value="Genomic_DNA"/>
</dbReference>
<gene>
    <name evidence="2" type="ORF">PHYPO_G00202950</name>
</gene>
<reference evidence="2 3" key="1">
    <citation type="submission" date="2019-06" db="EMBL/GenBank/DDBJ databases">
        <title>A chromosome-scale genome assembly of the striped catfish, Pangasianodon hypophthalmus.</title>
        <authorList>
            <person name="Wen M."/>
            <person name="Zahm M."/>
            <person name="Roques C."/>
            <person name="Cabau C."/>
            <person name="Klopp C."/>
            <person name="Donnadieu C."/>
            <person name="Jouanno E."/>
            <person name="Avarre J.-C."/>
            <person name="Campet M."/>
            <person name="Ha T.T.T."/>
            <person name="Dugue R."/>
            <person name="Lampietro C."/>
            <person name="Louis A."/>
            <person name="Herpin A."/>
            <person name="Echchiki A."/>
            <person name="Berthelot C."/>
            <person name="Parey E."/>
            <person name="Roest-Crollius H."/>
            <person name="Braasch I."/>
            <person name="Postlethwait J."/>
            <person name="Bobe J."/>
            <person name="Montfort J."/>
            <person name="Bouchez O."/>
            <person name="Begum T."/>
            <person name="Schartl M."/>
            <person name="Guiguen Y."/>
        </authorList>
    </citation>
    <scope>NUCLEOTIDE SEQUENCE [LARGE SCALE GENOMIC DNA]</scope>
    <source>
        <strain evidence="2 3">Indonesia</strain>
        <tissue evidence="2">Blood</tissue>
    </source>
</reference>
<dbReference type="PANTHER" id="PTHR14889">
    <property type="entry name" value="RCG36411"/>
    <property type="match status" value="1"/>
</dbReference>
<comment type="caution">
    <text evidence="2">The sequence shown here is derived from an EMBL/GenBank/DDBJ whole genome shotgun (WGS) entry which is preliminary data.</text>
</comment>